<dbReference type="InterPro" id="IPR016024">
    <property type="entry name" value="ARM-type_fold"/>
</dbReference>
<dbReference type="GO" id="GO:0036503">
    <property type="term" value="P:ERAD pathway"/>
    <property type="evidence" value="ECO:0007669"/>
    <property type="project" value="TreeGrafter"/>
</dbReference>
<accession>H8X3C2</accession>
<evidence type="ECO:0000256" key="3">
    <source>
        <dbReference type="ARBA" id="ARBA00022737"/>
    </source>
</evidence>
<dbReference type="GO" id="GO:0060090">
    <property type="term" value="F:molecular adaptor activity"/>
    <property type="evidence" value="ECO:0007669"/>
    <property type="project" value="InterPro"/>
</dbReference>
<dbReference type="RefSeq" id="XP_003868299.1">
    <property type="nucleotide sequence ID" value="XM_003868251.1"/>
</dbReference>
<evidence type="ECO:0000256" key="4">
    <source>
        <dbReference type="ARBA" id="ARBA00022942"/>
    </source>
</evidence>
<reference evidence="7 8" key="1">
    <citation type="journal article" date="2012" name="PLoS ONE">
        <title>Sequence and analysis of the genome of the pathogenic yeast Candida orthopsilosis.</title>
        <authorList>
            <person name="Riccombeni A."/>
            <person name="Vidanes G."/>
            <person name="Proux-Wera E."/>
            <person name="Wolfe K.H."/>
            <person name="Butler G."/>
        </authorList>
    </citation>
    <scope>NUCLEOTIDE SEQUENCE [LARGE SCALE GENOMIC DNA]</scope>
    <source>
        <strain evidence="7 8">Co 90-125</strain>
    </source>
</reference>
<evidence type="ECO:0000256" key="1">
    <source>
        <dbReference type="ARBA" id="ARBA00004496"/>
    </source>
</evidence>
<dbReference type="InterPro" id="IPR055443">
    <property type="entry name" value="HEAT_ECM29"/>
</dbReference>
<evidence type="ECO:0000313" key="7">
    <source>
        <dbReference type="EMBL" id="CCG25395.1"/>
    </source>
</evidence>
<keyword evidence="8" id="KW-1185">Reference proteome</keyword>
<dbReference type="InterPro" id="IPR011989">
    <property type="entry name" value="ARM-like"/>
</dbReference>
<proteinExistence type="predicted"/>
<dbReference type="GO" id="GO:0005634">
    <property type="term" value="C:nucleus"/>
    <property type="evidence" value="ECO:0007669"/>
    <property type="project" value="TreeGrafter"/>
</dbReference>
<dbReference type="GO" id="GO:0043248">
    <property type="term" value="P:proteasome assembly"/>
    <property type="evidence" value="ECO:0007669"/>
    <property type="project" value="InterPro"/>
</dbReference>
<feature type="domain" description="Proteasome adapter and scaffold protein ECM29 HEAT-repeat" evidence="6">
    <location>
        <begin position="1262"/>
        <end position="1423"/>
    </location>
</feature>
<dbReference type="KEGG" id="cot:CORT_0C00160"/>
<dbReference type="Pfam" id="PF23731">
    <property type="entry name" value="ARM_ECM29_C"/>
    <property type="match status" value="1"/>
</dbReference>
<dbReference type="OrthoDB" id="16066at2759"/>
<dbReference type="GO" id="GO:0000502">
    <property type="term" value="C:proteasome complex"/>
    <property type="evidence" value="ECO:0007669"/>
    <property type="project" value="UniProtKB-KW"/>
</dbReference>
<evidence type="ECO:0000259" key="6">
    <source>
        <dbReference type="Pfam" id="PF24492"/>
    </source>
</evidence>
<evidence type="ECO:0000313" key="8">
    <source>
        <dbReference type="Proteomes" id="UP000005018"/>
    </source>
</evidence>
<keyword evidence="4" id="KW-0647">Proteasome</keyword>
<dbReference type="Gene3D" id="1.25.10.10">
    <property type="entry name" value="Leucine-rich Repeat Variant"/>
    <property type="match status" value="2"/>
</dbReference>
<dbReference type="GO" id="GO:0005737">
    <property type="term" value="C:cytoplasm"/>
    <property type="evidence" value="ECO:0007669"/>
    <property type="project" value="UniProtKB-SubCell"/>
</dbReference>
<dbReference type="EMBL" id="HE681721">
    <property type="protein sequence ID" value="CCG25395.1"/>
    <property type="molecule type" value="Genomic_DNA"/>
</dbReference>
<dbReference type="Pfam" id="PF24492">
    <property type="entry name" value="HEAT_ECM29"/>
    <property type="match status" value="1"/>
</dbReference>
<dbReference type="HOGENOM" id="CLU_000880_2_1_1"/>
<evidence type="ECO:0000256" key="2">
    <source>
        <dbReference type="ARBA" id="ARBA00022490"/>
    </source>
</evidence>
<feature type="domain" description="Proteasome component Ecm29 N-terminal" evidence="5">
    <location>
        <begin position="9"/>
        <end position="500"/>
    </location>
</feature>
<dbReference type="Proteomes" id="UP000005018">
    <property type="component" value="Chromosome 3"/>
</dbReference>
<comment type="subcellular location">
    <subcellularLocation>
        <location evidence="1">Cytoplasm</location>
    </subcellularLocation>
</comment>
<dbReference type="PANTHER" id="PTHR23346">
    <property type="entry name" value="TRANSLATIONAL ACTIVATOR GCN1-RELATED"/>
    <property type="match status" value="1"/>
</dbReference>
<evidence type="ECO:0000259" key="5">
    <source>
        <dbReference type="Pfam" id="PF13001"/>
    </source>
</evidence>
<dbReference type="GeneID" id="14539566"/>
<organism evidence="7 8">
    <name type="scientific">Candida orthopsilosis (strain 90-125)</name>
    <name type="common">Yeast</name>
    <dbReference type="NCBI Taxonomy" id="1136231"/>
    <lineage>
        <taxon>Eukaryota</taxon>
        <taxon>Fungi</taxon>
        <taxon>Dikarya</taxon>
        <taxon>Ascomycota</taxon>
        <taxon>Saccharomycotina</taxon>
        <taxon>Pichiomycetes</taxon>
        <taxon>Debaryomycetaceae</taxon>
        <taxon>Candida/Lodderomyces clade</taxon>
        <taxon>Candida</taxon>
    </lineage>
</organism>
<dbReference type="Pfam" id="PF13001">
    <property type="entry name" value="ECM29_N"/>
    <property type="match status" value="1"/>
</dbReference>
<dbReference type="InterPro" id="IPR024372">
    <property type="entry name" value="Ecm29_N"/>
</dbReference>
<sequence length="1804" mass="203133">MAEQEISLLNKVELRIALAESNSQLENALKIYLPPVLLKLASPNAQVRQLVFKIIQHVIPRITAARNLRLPVEALIDQVKNPNLSSDLDSTSVRLYSALFVSRGVDRIGDDEKRALVPLVVEQMSGLSESIAARTFAILCKLLKTWKVLDPDSDEFKDQRRMFVADKTNERYLALKIAKFMMFTMESSTKVTIGLSSDDIKFFTSDSGVTFQNNSELTATKLSLLQFLKSGFTNDQLVLPFVIASGESSSAICEASEKTLKTLCSNQDEITLYGGTTLVDYLIGIFLDTNRSTSYDWNLRLKIMQLLLKSNSIGKYKDVMEVCKIGLNSPSLKLRKLSTDLIENLLKANKHDPGFEEFTTGIANDLRSSLASEVVSNDSSSSYNSTLYAEKRSKYETLGSILQSAPTIFVNDWSYILFLLEAIDHEDSEVKVSIQNVLSSLSSHLNEISDSNKLALREIAREYFLKPYSHSGMGRYILVKYMNLAFPFDDAFARMLCIVGTGKENGPEILEESNKGLHPYWFNLLQANNANSFASTSYLLGNKSRVAFPKFSEFVTTLTTELAKNVHSPLFETLPRAIEFAVQILVMEALGKNRTVIALDENWSVRLDKALESNDTVRTLMVEKMKDWNTKKAVNELLSLCFDALIGQFKSDSEFTPSVFYGRAIGKLLTFSSSEIVESCSNRANELASILRQTHMRDDSMSEICKILGVIGSHPSNDDQKVMGLLDQLHGVQNKTVAVLAESYIVSRVFARGRREVISLLVLDQLLGDVIEMSKNQSTYPSAVESISQLAMFGTLKEPMSEIVKKYTTEFESSARERSKRFDERSVLALGYLALSENHNMSPELTENERAIYEFHNSKEIESVFASAEAFVITSSGWESKLLQHKLDIPDVDTRSLPRGTSRLPVILNTIVAACKDTKPSLRRAGCIWLLSQVQHCGHLKEVKQRSIELHYCFMRFLADKDEIVQDSASRGLALVYELGDAEFKELSVKSLLKSFTQSDANSYTAGSIQNDTALFEPDVLKTNDGSVSTYKDVLNLAQDAGDPSLVYKFMSLTKSSALWSSRRGIAYGLESILSQSSLDQMLSSNPKFAQRLIPKLYRYRYDPFTSVSQSMESIWTSLVRDPNRIIKENFDSILSELLTGMGKKEWRVRQASATAMSDLLQIVDLNRYEAKIEDIWTMSFRVMDDIKESVRKEGLKLTKSLVTVLTRALEKDSSNSGSQEILGRLISLLLGNRGILSDSQDIKDFSIKTLLKLCKTKSKALKPYIADLIENFVNLFSTLEPEVVNYLALNASNFNIDNQEFDAKRLQNVGKSSLMDAIEFLLSQLDEKTIPEFLIKLERSVKHSVGLPSKVSGSKVLITLVMNYHSLMRPYGAKLLEIASSQIKDRNNTVASCYAAAAGYICRICPVEALIKYSEKIAKMYFEPKETGDERSRILASNASNCVSKYSGDQFSVVASAFLPLAFVGRCDQLEPVKHNFEMEWTEHTAGDSAIKLYSTEILDLVKKYLECNEFSIRATLGRAMCHLCVAFGDSGHFSNRTIEELIQLLIDSNKGKSWEGKEYVFGALIEFSILNKAYLLRHRDLLDGIEKAITTEIKRRNKRYQRLAVQRSGRFIHEIHDQELVENYIQVMGDILQREAGGKDDDSDEEMTDAEGGAKADVVKEERVLELFHNLGVAFYYKSEGDVKLSQFIFKEMRDIFRSRVTITWRSKIKITELFRKLIKTLTKSSGDIELDLIETWKVLREQCLNVDALESVKLEFIRLSKELVPVLIDSSNQRLIELALQEFSSLEKSNVVRVELASRNN</sequence>
<keyword evidence="2" id="KW-0963">Cytoplasm</keyword>
<dbReference type="PANTHER" id="PTHR23346:SF19">
    <property type="entry name" value="PROTEASOME ADAPTER AND SCAFFOLD PROTEIN ECM29"/>
    <property type="match status" value="1"/>
</dbReference>
<keyword evidence="3" id="KW-0677">Repeat</keyword>
<gene>
    <name evidence="7" type="ORF">CORT_0C00160</name>
</gene>
<name>H8X3C2_CANO9</name>
<dbReference type="SUPFAM" id="SSF48371">
    <property type="entry name" value="ARM repeat"/>
    <property type="match status" value="2"/>
</dbReference>
<protein>
    <submittedName>
        <fullName evidence="7">Ecm29 protein</fullName>
    </submittedName>
</protein>
<dbReference type="eggNOG" id="KOG0915">
    <property type="taxonomic scope" value="Eukaryota"/>
</dbReference>